<dbReference type="InterPro" id="IPR000888">
    <property type="entry name" value="RmlC-like"/>
</dbReference>
<dbReference type="Proteomes" id="UP001209681">
    <property type="component" value="Unassembled WGS sequence"/>
</dbReference>
<reference evidence="8 9" key="1">
    <citation type="submission" date="2022-11" db="EMBL/GenBank/DDBJ databases">
        <title>Desulfobotulus tamanensis H1 sp. nov. - anaerobic, alkaliphilic, sulphate reducing bacterium isolated from terrestrial mud volcano.</title>
        <authorList>
            <person name="Frolova A."/>
            <person name="Merkel A.Y."/>
            <person name="Slobodkin A.I."/>
        </authorList>
    </citation>
    <scope>NUCLEOTIDE SEQUENCE [LARGE SCALE GENOMIC DNA]</scope>
    <source>
        <strain evidence="8 9">H1</strain>
    </source>
</reference>
<evidence type="ECO:0000256" key="7">
    <source>
        <dbReference type="ARBA" id="ARBA00033311"/>
    </source>
</evidence>
<dbReference type="InterPro" id="IPR014710">
    <property type="entry name" value="RmlC-like_jellyroll"/>
</dbReference>
<comment type="caution">
    <text evidence="8">The sequence shown here is derived from an EMBL/GenBank/DDBJ whole genome shotgun (WGS) entry which is preliminary data.</text>
</comment>
<evidence type="ECO:0000256" key="3">
    <source>
        <dbReference type="ARBA" id="ARBA00012098"/>
    </source>
</evidence>
<dbReference type="RefSeq" id="WP_265426285.1">
    <property type="nucleotide sequence ID" value="NZ_JAPFPW010000033.1"/>
</dbReference>
<evidence type="ECO:0000256" key="6">
    <source>
        <dbReference type="ARBA" id="ARBA00031424"/>
    </source>
</evidence>
<gene>
    <name evidence="8" type="ORF">OOT00_15260</name>
</gene>
<name>A0ABT3NDT0_9BACT</name>
<evidence type="ECO:0000256" key="2">
    <source>
        <dbReference type="ARBA" id="ARBA00001997"/>
    </source>
</evidence>
<evidence type="ECO:0000313" key="9">
    <source>
        <dbReference type="Proteomes" id="UP001209681"/>
    </source>
</evidence>
<evidence type="ECO:0000256" key="5">
    <source>
        <dbReference type="ARBA" id="ARBA00029758"/>
    </source>
</evidence>
<dbReference type="EMBL" id="JAPFPW010000033">
    <property type="protein sequence ID" value="MCW7755341.1"/>
    <property type="molecule type" value="Genomic_DNA"/>
</dbReference>
<dbReference type="Gene3D" id="2.60.120.10">
    <property type="entry name" value="Jelly Rolls"/>
    <property type="match status" value="1"/>
</dbReference>
<protein>
    <recommendedName>
        <fullName evidence="4">dTDP-4-dehydrorhamnose 3,5-epimerase</fullName>
        <ecNumber evidence="3">5.1.3.13</ecNumber>
    </recommendedName>
    <alternativeName>
        <fullName evidence="6">Thymidine diphospho-4-keto-rhamnose 3,5-epimerase</fullName>
    </alternativeName>
    <alternativeName>
        <fullName evidence="5">dTDP-4-keto-6-deoxyglucose 3,5-epimerase</fullName>
    </alternativeName>
    <alternativeName>
        <fullName evidence="7">dTDP-6-deoxy-D-xylo-4-hexulose 3,5-epimerase</fullName>
    </alternativeName>
</protein>
<dbReference type="Pfam" id="PF00908">
    <property type="entry name" value="dTDP_sugar_isom"/>
    <property type="match status" value="1"/>
</dbReference>
<dbReference type="EC" id="5.1.3.13" evidence="3"/>
<dbReference type="PANTHER" id="PTHR21047:SF2">
    <property type="entry name" value="THYMIDINE DIPHOSPHO-4-KETO-RHAMNOSE 3,5-EPIMERASE"/>
    <property type="match status" value="1"/>
</dbReference>
<keyword evidence="9" id="KW-1185">Reference proteome</keyword>
<dbReference type="PANTHER" id="PTHR21047">
    <property type="entry name" value="DTDP-6-DEOXY-D-GLUCOSE-3,5 EPIMERASE"/>
    <property type="match status" value="1"/>
</dbReference>
<dbReference type="SUPFAM" id="SSF51182">
    <property type="entry name" value="RmlC-like cupins"/>
    <property type="match status" value="1"/>
</dbReference>
<accession>A0ABT3NDT0</accession>
<sequence>MNKRFTIKETKLPGLYTLKRTKIEDKRGSFARMFCDKELAGIMSDRSVVQINHTCTAEKSSVRGIHFQYPPFAEAKFVSCIRGRVFDVVVDLRRKSPTFLHWHGEVLSSENAMALFIPEGFAHGFQVMECNSELLYFHTSPYHMPSEGGLHPEDPKLAIQWPCPVINLSRRDAEQSFLDDSFTGLDL</sequence>
<organism evidence="8 9">
    <name type="scientific">Desulfobotulus pelophilus</name>
    <dbReference type="NCBI Taxonomy" id="2823377"/>
    <lineage>
        <taxon>Bacteria</taxon>
        <taxon>Pseudomonadati</taxon>
        <taxon>Thermodesulfobacteriota</taxon>
        <taxon>Desulfobacteria</taxon>
        <taxon>Desulfobacterales</taxon>
        <taxon>Desulfobacteraceae</taxon>
        <taxon>Desulfobotulus</taxon>
    </lineage>
</organism>
<evidence type="ECO:0000256" key="1">
    <source>
        <dbReference type="ARBA" id="ARBA00001298"/>
    </source>
</evidence>
<comment type="function">
    <text evidence="2">Catalyzes the epimerization of the C3' and C5'positions of dTDP-6-deoxy-D-xylo-4-hexulose, forming dTDP-6-deoxy-L-lyxo-4-hexulose.</text>
</comment>
<dbReference type="InterPro" id="IPR011051">
    <property type="entry name" value="RmlC_Cupin_sf"/>
</dbReference>
<comment type="catalytic activity">
    <reaction evidence="1">
        <text>dTDP-4-dehydro-6-deoxy-alpha-D-glucose = dTDP-4-dehydro-beta-L-rhamnose</text>
        <dbReference type="Rhea" id="RHEA:16969"/>
        <dbReference type="ChEBI" id="CHEBI:57649"/>
        <dbReference type="ChEBI" id="CHEBI:62830"/>
        <dbReference type="EC" id="5.1.3.13"/>
    </reaction>
</comment>
<evidence type="ECO:0000256" key="4">
    <source>
        <dbReference type="ARBA" id="ARBA00019595"/>
    </source>
</evidence>
<proteinExistence type="predicted"/>
<evidence type="ECO:0000313" key="8">
    <source>
        <dbReference type="EMBL" id="MCW7755341.1"/>
    </source>
</evidence>
<dbReference type="CDD" id="cd00438">
    <property type="entry name" value="cupin_RmlC"/>
    <property type="match status" value="1"/>
</dbReference>